<dbReference type="PANTHER" id="PTHR11088:SF60">
    <property type="entry name" value="TRNA DIMETHYLALLYLTRANSFERASE"/>
    <property type="match status" value="1"/>
</dbReference>
<evidence type="ECO:0000313" key="14">
    <source>
        <dbReference type="EMBL" id="KKI49898.1"/>
    </source>
</evidence>
<comment type="subunit">
    <text evidence="10">Monomer.</text>
</comment>
<dbReference type="Proteomes" id="UP000034076">
    <property type="component" value="Unassembled WGS sequence"/>
</dbReference>
<evidence type="ECO:0000256" key="13">
    <source>
        <dbReference type="RuleBase" id="RU003785"/>
    </source>
</evidence>
<comment type="caution">
    <text evidence="14">The sequence shown here is derived from an EMBL/GenBank/DDBJ whole genome shotgun (WGS) entry which is preliminary data.</text>
</comment>
<evidence type="ECO:0000256" key="8">
    <source>
        <dbReference type="ARBA" id="ARBA00022842"/>
    </source>
</evidence>
<dbReference type="GO" id="GO:0052381">
    <property type="term" value="F:tRNA dimethylallyltransferase activity"/>
    <property type="evidence" value="ECO:0007669"/>
    <property type="project" value="UniProtKB-UniRule"/>
</dbReference>
<dbReference type="STRING" id="270498.CHK_2514"/>
<dbReference type="GO" id="GO:0005524">
    <property type="term" value="F:ATP binding"/>
    <property type="evidence" value="ECO:0007669"/>
    <property type="project" value="UniProtKB-UniRule"/>
</dbReference>
<feature type="site" description="Interaction with substrate tRNA" evidence="10">
    <location>
        <position position="101"/>
    </location>
</feature>
<feature type="region of interest" description="Interaction with substrate tRNA" evidence="10">
    <location>
        <begin position="35"/>
        <end position="38"/>
    </location>
</feature>
<dbReference type="NCBIfam" id="TIGR00174">
    <property type="entry name" value="miaA"/>
    <property type="match status" value="1"/>
</dbReference>
<dbReference type="PANTHER" id="PTHR11088">
    <property type="entry name" value="TRNA DIMETHYLALLYLTRANSFERASE"/>
    <property type="match status" value="1"/>
</dbReference>
<evidence type="ECO:0000256" key="11">
    <source>
        <dbReference type="RuleBase" id="RU003783"/>
    </source>
</evidence>
<keyword evidence="5 10" id="KW-0819">tRNA processing</keyword>
<comment type="caution">
    <text evidence="10">Lacks conserved residue(s) required for the propagation of feature annotation.</text>
</comment>
<proteinExistence type="inferred from homology"/>
<evidence type="ECO:0000256" key="5">
    <source>
        <dbReference type="ARBA" id="ARBA00022694"/>
    </source>
</evidence>
<accession>A0A0M2NCD2</accession>
<dbReference type="EMBL" id="LAYJ01000115">
    <property type="protein sequence ID" value="KKI49898.1"/>
    <property type="molecule type" value="Genomic_DNA"/>
</dbReference>
<dbReference type="Pfam" id="PF01715">
    <property type="entry name" value="IPPT"/>
    <property type="match status" value="1"/>
</dbReference>
<reference evidence="14 15" key="1">
    <citation type="submission" date="2015-04" db="EMBL/GenBank/DDBJ databases">
        <title>Draft genome sequence of bacteremic isolate Catabacter hongkongensis type strain HKU16T.</title>
        <authorList>
            <person name="Lau S.K."/>
            <person name="Teng J.L."/>
            <person name="Huang Y."/>
            <person name="Curreem S.O."/>
            <person name="Tsui S.K."/>
            <person name="Woo P.C."/>
        </authorList>
    </citation>
    <scope>NUCLEOTIDE SEQUENCE [LARGE SCALE GENOMIC DNA]</scope>
    <source>
        <strain evidence="14 15">HKU16</strain>
    </source>
</reference>
<keyword evidence="15" id="KW-1185">Reference proteome</keyword>
<name>A0A0M2NCD2_9FIRM</name>
<dbReference type="AlphaFoldDB" id="A0A0M2NCD2"/>
<evidence type="ECO:0000256" key="3">
    <source>
        <dbReference type="ARBA" id="ARBA00005842"/>
    </source>
</evidence>
<dbReference type="SUPFAM" id="SSF52540">
    <property type="entry name" value="P-loop containing nucleoside triphosphate hydrolases"/>
    <property type="match status" value="1"/>
</dbReference>
<protein>
    <recommendedName>
        <fullName evidence="10">tRNA dimethylallyltransferase</fullName>
        <ecNumber evidence="10">2.5.1.75</ecNumber>
    </recommendedName>
    <alternativeName>
        <fullName evidence="10">Dimethylallyl diphosphate:tRNA dimethylallyltransferase</fullName>
        <shortName evidence="10">DMAPP:tRNA dimethylallyltransferase</shortName>
        <shortName evidence="10">DMATase</shortName>
    </alternativeName>
    <alternativeName>
        <fullName evidence="10">Isopentenyl-diphosphate:tRNA isopentenyltransferase</fullName>
        <shortName evidence="10">IPP transferase</shortName>
        <shortName evidence="10">IPPT</shortName>
        <shortName evidence="10">IPTase</shortName>
    </alternativeName>
</protein>
<evidence type="ECO:0000256" key="6">
    <source>
        <dbReference type="ARBA" id="ARBA00022741"/>
    </source>
</evidence>
<organism evidence="14 15">
    <name type="scientific">Christensenella hongkongensis</name>
    <dbReference type="NCBI Taxonomy" id="270498"/>
    <lineage>
        <taxon>Bacteria</taxon>
        <taxon>Bacillati</taxon>
        <taxon>Bacillota</taxon>
        <taxon>Clostridia</taxon>
        <taxon>Christensenellales</taxon>
        <taxon>Christensenellaceae</taxon>
        <taxon>Christensenella</taxon>
    </lineage>
</organism>
<evidence type="ECO:0000256" key="9">
    <source>
        <dbReference type="ARBA" id="ARBA00049563"/>
    </source>
</evidence>
<dbReference type="InterPro" id="IPR018022">
    <property type="entry name" value="IPT"/>
</dbReference>
<evidence type="ECO:0000313" key="15">
    <source>
        <dbReference type="Proteomes" id="UP000034076"/>
    </source>
</evidence>
<dbReference type="EC" id="2.5.1.75" evidence="10"/>
<dbReference type="Gene3D" id="3.40.50.300">
    <property type="entry name" value="P-loop containing nucleotide triphosphate hydrolases"/>
    <property type="match status" value="1"/>
</dbReference>
<evidence type="ECO:0000256" key="1">
    <source>
        <dbReference type="ARBA" id="ARBA00001946"/>
    </source>
</evidence>
<comment type="function">
    <text evidence="2 10 12">Catalyzes the transfer of a dimethylallyl group onto the adenine at position 37 in tRNAs that read codons beginning with uridine, leading to the formation of N6-(dimethylallyl)adenosine (i(6)A).</text>
</comment>
<evidence type="ECO:0000256" key="4">
    <source>
        <dbReference type="ARBA" id="ARBA00022679"/>
    </source>
</evidence>
<comment type="cofactor">
    <cofactor evidence="1 10">
        <name>Mg(2+)</name>
        <dbReference type="ChEBI" id="CHEBI:18420"/>
    </cofactor>
</comment>
<gene>
    <name evidence="10" type="primary">miaA</name>
    <name evidence="14" type="ORF">CHK_2514</name>
</gene>
<evidence type="ECO:0000256" key="2">
    <source>
        <dbReference type="ARBA" id="ARBA00003213"/>
    </source>
</evidence>
<comment type="catalytic activity">
    <reaction evidence="9 10 11">
        <text>adenosine(37) in tRNA + dimethylallyl diphosphate = N(6)-dimethylallyladenosine(37) in tRNA + diphosphate</text>
        <dbReference type="Rhea" id="RHEA:26482"/>
        <dbReference type="Rhea" id="RHEA-COMP:10162"/>
        <dbReference type="Rhea" id="RHEA-COMP:10375"/>
        <dbReference type="ChEBI" id="CHEBI:33019"/>
        <dbReference type="ChEBI" id="CHEBI:57623"/>
        <dbReference type="ChEBI" id="CHEBI:74411"/>
        <dbReference type="ChEBI" id="CHEBI:74415"/>
        <dbReference type="EC" id="2.5.1.75"/>
    </reaction>
</comment>
<dbReference type="HAMAP" id="MF_00185">
    <property type="entry name" value="IPP_trans"/>
    <property type="match status" value="1"/>
</dbReference>
<dbReference type="InterPro" id="IPR039657">
    <property type="entry name" value="Dimethylallyltransferase"/>
</dbReference>
<keyword evidence="8 10" id="KW-0460">Magnesium</keyword>
<dbReference type="Gene3D" id="1.10.20.140">
    <property type="match status" value="1"/>
</dbReference>
<evidence type="ECO:0000256" key="10">
    <source>
        <dbReference type="HAMAP-Rule" id="MF_00185"/>
    </source>
</evidence>
<evidence type="ECO:0000256" key="12">
    <source>
        <dbReference type="RuleBase" id="RU003784"/>
    </source>
</evidence>
<feature type="binding site" evidence="10">
    <location>
        <begin position="10"/>
        <end position="17"/>
    </location>
    <ligand>
        <name>ATP</name>
        <dbReference type="ChEBI" id="CHEBI:30616"/>
    </ligand>
</feature>
<keyword evidence="7 10" id="KW-0067">ATP-binding</keyword>
<dbReference type="PATRIC" id="fig|270498.16.peg.1260"/>
<dbReference type="GO" id="GO:0006400">
    <property type="term" value="P:tRNA modification"/>
    <property type="evidence" value="ECO:0007669"/>
    <property type="project" value="TreeGrafter"/>
</dbReference>
<comment type="similarity">
    <text evidence="3 10 13">Belongs to the IPP transferase family.</text>
</comment>
<dbReference type="InterPro" id="IPR027417">
    <property type="entry name" value="P-loop_NTPase"/>
</dbReference>
<feature type="site" description="Interaction with substrate tRNA" evidence="10">
    <location>
        <position position="124"/>
    </location>
</feature>
<sequence>MKEQVYIILGPTASGKTATAIELAKLKNGEIISADSMQVYREMDIGTAKPDMEERQGIVHHMIDVAAADEPYSVAMFQQAATGWIRDILSRGKTPVLVGGTGLYLNSITYRLDFTDTSYDLAFRQKLEKRNAQELHRILSEKDPQAAERIHENDKKRIIRRLEILNNGDGKNGYEFRRPNDEYDFVMAGLTTERKVLYERINRRVDLMMQQGLLQEAETLYHKYGDTPTSMQAIGYKELIEYFKGNMPLDEAVAVLKRNTRRYAKRQLTWFRRDERICWYDISSYANASELAHHILNKDRTAK</sequence>
<evidence type="ECO:0000256" key="7">
    <source>
        <dbReference type="ARBA" id="ARBA00022840"/>
    </source>
</evidence>
<dbReference type="OrthoDB" id="9776390at2"/>
<keyword evidence="4 10" id="KW-0808">Transferase</keyword>
<keyword evidence="6 10" id="KW-0547">Nucleotide-binding</keyword>
<dbReference type="RefSeq" id="WP_046444336.1">
    <property type="nucleotide sequence ID" value="NZ_JAXDTA010000091.1"/>
</dbReference>
<feature type="binding site" evidence="10">
    <location>
        <begin position="12"/>
        <end position="17"/>
    </location>
    <ligand>
        <name>substrate</name>
    </ligand>
</feature>